<dbReference type="InterPro" id="IPR002018">
    <property type="entry name" value="CarbesteraseB"/>
</dbReference>
<gene>
    <name evidence="5" type="ORF">TrLO_g11810</name>
</gene>
<evidence type="ECO:0000256" key="2">
    <source>
        <dbReference type="ARBA" id="ARBA00022801"/>
    </source>
</evidence>
<dbReference type="Pfam" id="PF00135">
    <property type="entry name" value="COesterase"/>
    <property type="match status" value="1"/>
</dbReference>
<dbReference type="SUPFAM" id="SSF53474">
    <property type="entry name" value="alpha/beta-Hydrolases"/>
    <property type="match status" value="1"/>
</dbReference>
<feature type="chain" id="PRO_5041014562" description="Carboxylic ester hydrolase" evidence="3">
    <location>
        <begin position="23"/>
        <end position="535"/>
    </location>
</feature>
<dbReference type="InterPro" id="IPR029058">
    <property type="entry name" value="AB_hydrolase_fold"/>
</dbReference>
<evidence type="ECO:0000313" key="6">
    <source>
        <dbReference type="Proteomes" id="UP001165122"/>
    </source>
</evidence>
<organism evidence="5 6">
    <name type="scientific">Triparma laevis f. longispina</name>
    <dbReference type="NCBI Taxonomy" id="1714387"/>
    <lineage>
        <taxon>Eukaryota</taxon>
        <taxon>Sar</taxon>
        <taxon>Stramenopiles</taxon>
        <taxon>Ochrophyta</taxon>
        <taxon>Bolidophyceae</taxon>
        <taxon>Parmales</taxon>
        <taxon>Triparmaceae</taxon>
        <taxon>Triparma</taxon>
    </lineage>
</organism>
<dbReference type="EMBL" id="BRXW01000100">
    <property type="protein sequence ID" value="GMI06490.1"/>
    <property type="molecule type" value="Genomic_DNA"/>
</dbReference>
<keyword evidence="2 3" id="KW-0378">Hydrolase</keyword>
<evidence type="ECO:0000256" key="3">
    <source>
        <dbReference type="RuleBase" id="RU361235"/>
    </source>
</evidence>
<name>A0A9W7F7T2_9STRA</name>
<dbReference type="AlphaFoldDB" id="A0A9W7F7T2"/>
<protein>
    <recommendedName>
        <fullName evidence="3">Carboxylic ester hydrolase</fullName>
        <ecNumber evidence="3">3.1.1.-</ecNumber>
    </recommendedName>
</protein>
<feature type="domain" description="Carboxylesterase type B" evidence="4">
    <location>
        <begin position="35"/>
        <end position="523"/>
    </location>
</feature>
<keyword evidence="3" id="KW-0732">Signal</keyword>
<comment type="caution">
    <text evidence="5">The sequence shown here is derived from an EMBL/GenBank/DDBJ whole genome shotgun (WGS) entry which is preliminary data.</text>
</comment>
<dbReference type="InterPro" id="IPR019826">
    <property type="entry name" value="Carboxylesterase_B_AS"/>
</dbReference>
<evidence type="ECO:0000256" key="1">
    <source>
        <dbReference type="ARBA" id="ARBA00005964"/>
    </source>
</evidence>
<accession>A0A9W7F7T2</accession>
<dbReference type="GO" id="GO:0016787">
    <property type="term" value="F:hydrolase activity"/>
    <property type="evidence" value="ECO:0007669"/>
    <property type="project" value="UniProtKB-KW"/>
</dbReference>
<dbReference type="InterPro" id="IPR050309">
    <property type="entry name" value="Type-B_Carboxylest/Lipase"/>
</dbReference>
<sequence>MACSHLLLLLFGVISSFTIARSADPTVTLPNGMKLIGSDSDSIFIYRGIPYSQPPVDDLRWQSPKEYIPTDEDVLSGRSAKEFGSICVQPLGPTPIEPEYIGEEDCLFANVYVPVTISSEPLPVAVWIHGGSYVNGAGSLYNGTALSTLRHDTIVVTINYRMNIFGFLGSKELAETAEDGGTGNFGILDQRLALKWTRENIAAFGGDSSHISIFGESAGAGSVSSHLLMPDSTQYFDAAVMESGGFSLWNSQPLSIAQSTFDSVLDITSCDSVDCLKTLTKDQLTKACSDATTVIFDDQAPLFTPSGWAPTVDGVELTDHPWNLLVKGLVNFNDVPVIIGTNRDEGAMFTQVLTNGTTEDLIEYWNSGPWLDSEIAEMTQIYLVEFKDSYPEVEDHSVAWWASIRSLGDLSFTCATQHATPYITSTSPTFVYHFEHVDSANIAVSHGAEVPYVFHDIERILGADDEDKRTCDAIAGMWLDFFDEYNPNPGVWEAGTENVLMIESSEEMTTADDTFKKRECDFWFDVMARLVDDYF</sequence>
<feature type="signal peptide" evidence="3">
    <location>
        <begin position="1"/>
        <end position="22"/>
    </location>
</feature>
<dbReference type="PROSITE" id="PS00122">
    <property type="entry name" value="CARBOXYLESTERASE_B_1"/>
    <property type="match status" value="1"/>
</dbReference>
<evidence type="ECO:0000259" key="4">
    <source>
        <dbReference type="Pfam" id="PF00135"/>
    </source>
</evidence>
<reference evidence="6" key="1">
    <citation type="journal article" date="2023" name="Commun. Biol.">
        <title>Genome analysis of Parmales, the sister group of diatoms, reveals the evolutionary specialization of diatoms from phago-mixotrophs to photoautotrophs.</title>
        <authorList>
            <person name="Ban H."/>
            <person name="Sato S."/>
            <person name="Yoshikawa S."/>
            <person name="Yamada K."/>
            <person name="Nakamura Y."/>
            <person name="Ichinomiya M."/>
            <person name="Sato N."/>
            <person name="Blanc-Mathieu R."/>
            <person name="Endo H."/>
            <person name="Kuwata A."/>
            <person name="Ogata H."/>
        </authorList>
    </citation>
    <scope>NUCLEOTIDE SEQUENCE [LARGE SCALE GENOMIC DNA]</scope>
    <source>
        <strain evidence="6">NIES 3700</strain>
    </source>
</reference>
<dbReference type="Proteomes" id="UP001165122">
    <property type="component" value="Unassembled WGS sequence"/>
</dbReference>
<dbReference type="PANTHER" id="PTHR11559">
    <property type="entry name" value="CARBOXYLESTERASE"/>
    <property type="match status" value="1"/>
</dbReference>
<dbReference type="OrthoDB" id="408631at2759"/>
<keyword evidence="6" id="KW-1185">Reference proteome</keyword>
<evidence type="ECO:0000313" key="5">
    <source>
        <dbReference type="EMBL" id="GMI06490.1"/>
    </source>
</evidence>
<dbReference type="Gene3D" id="3.40.50.1820">
    <property type="entry name" value="alpha/beta hydrolase"/>
    <property type="match status" value="1"/>
</dbReference>
<comment type="similarity">
    <text evidence="1 3">Belongs to the type-B carboxylesterase/lipase family.</text>
</comment>
<proteinExistence type="inferred from homology"/>
<dbReference type="EC" id="3.1.1.-" evidence="3"/>